<dbReference type="Proteomes" id="UP000265692">
    <property type="component" value="Unassembled WGS sequence"/>
</dbReference>
<comment type="caution">
    <text evidence="1">The sequence shown here is derived from an EMBL/GenBank/DDBJ whole genome shotgun (WGS) entry which is preliminary data.</text>
</comment>
<evidence type="ECO:0000313" key="2">
    <source>
        <dbReference type="Proteomes" id="UP000265692"/>
    </source>
</evidence>
<accession>A0A396SBF8</accession>
<dbReference type="AlphaFoldDB" id="A0A396SBF8"/>
<dbReference type="InterPro" id="IPR006427">
    <property type="entry name" value="Portal_HK97"/>
</dbReference>
<dbReference type="OrthoDB" id="395750at2"/>
<dbReference type="EMBL" id="QWEI01000002">
    <property type="protein sequence ID" value="RHW38708.1"/>
    <property type="molecule type" value="Genomic_DNA"/>
</dbReference>
<evidence type="ECO:0000313" key="1">
    <source>
        <dbReference type="EMBL" id="RHW38708.1"/>
    </source>
</evidence>
<gene>
    <name evidence="1" type="ORF">D1B33_07495</name>
</gene>
<keyword evidence="2" id="KW-1185">Reference proteome</keyword>
<proteinExistence type="predicted"/>
<protein>
    <submittedName>
        <fullName evidence="1">Phage portal protein</fullName>
    </submittedName>
</protein>
<dbReference type="Pfam" id="PF04860">
    <property type="entry name" value="Phage_portal"/>
    <property type="match status" value="1"/>
</dbReference>
<sequence>MGWLSEVLGRNKEIASMLDLDFYEEPTHRAYLKKMALETCINFIGRTISQSDFRFVKNGKRQYNEWDYLLNVRPNTDQSAADFWQDFVFKLIHENEVLVVLTDSNDFLIADSFERKEMAVYPDTFTNVTVKDWTFERSYRMDEVIFISYNNEKLTTFMSGMFEDYGNLFSRMIEINMRNNQIRGTVDIESTQSLDKENQSKLQNFIDKLFQSFKNNTVAIVPQLKGFKYTEVAKGDNNGKSVEELSKLKRDLVNEVANILGIPVSLVHGDMAEYETAIKAYIKFCIGPLLKKLSDELNAKLIEKKDYLNGERIEVQGIAELNALEVADAVDKLRASGVYNGNEIRAKLGDEPVDNPLLEEYVLTKNYASSEGGENIEK</sequence>
<dbReference type="NCBIfam" id="TIGR01537">
    <property type="entry name" value="portal_HK97"/>
    <property type="match status" value="1"/>
</dbReference>
<organism evidence="1 2">
    <name type="scientific">Ureibacillus yapensis</name>
    <dbReference type="NCBI Taxonomy" id="2304605"/>
    <lineage>
        <taxon>Bacteria</taxon>
        <taxon>Bacillati</taxon>
        <taxon>Bacillota</taxon>
        <taxon>Bacilli</taxon>
        <taxon>Bacillales</taxon>
        <taxon>Caryophanaceae</taxon>
        <taxon>Ureibacillus</taxon>
    </lineage>
</organism>
<dbReference type="RefSeq" id="WP_118875739.1">
    <property type="nucleotide sequence ID" value="NZ_QWEI01000002.1"/>
</dbReference>
<dbReference type="InterPro" id="IPR006944">
    <property type="entry name" value="Phage/GTA_portal"/>
</dbReference>
<name>A0A396SBF8_9BACL</name>
<reference evidence="1 2" key="1">
    <citation type="submission" date="2018-08" db="EMBL/GenBank/DDBJ databases">
        <title>Lysinibacillus sp. YLB-03 draft genome sequence.</title>
        <authorList>
            <person name="Yu L."/>
        </authorList>
    </citation>
    <scope>NUCLEOTIDE SEQUENCE [LARGE SCALE GENOMIC DNA]</scope>
    <source>
        <strain evidence="1 2">YLB-03</strain>
    </source>
</reference>